<dbReference type="AlphaFoldDB" id="A0A165L420"/>
<gene>
    <name evidence="2" type="ORF">DAEQUDRAFT_733312</name>
</gene>
<evidence type="ECO:0000313" key="3">
    <source>
        <dbReference type="Proteomes" id="UP000076727"/>
    </source>
</evidence>
<protein>
    <submittedName>
        <fullName evidence="2">Uncharacterized protein</fullName>
    </submittedName>
</protein>
<sequence length="55" mass="6121">MGSVPVQDADYPEPLRSNLNSSLPTPNLRSMNIQVYNLVGLPKTSWQTPRPPNQT</sequence>
<feature type="compositionally biased region" description="Polar residues" evidence="1">
    <location>
        <begin position="17"/>
        <end position="27"/>
    </location>
</feature>
<accession>A0A165L420</accession>
<feature type="region of interest" description="Disordered" evidence="1">
    <location>
        <begin position="1"/>
        <end position="27"/>
    </location>
</feature>
<keyword evidence="3" id="KW-1185">Reference proteome</keyword>
<evidence type="ECO:0000256" key="1">
    <source>
        <dbReference type="SAM" id="MobiDB-lite"/>
    </source>
</evidence>
<dbReference type="Proteomes" id="UP000076727">
    <property type="component" value="Unassembled WGS sequence"/>
</dbReference>
<reference evidence="2 3" key="1">
    <citation type="journal article" date="2016" name="Mol. Biol. Evol.">
        <title>Comparative Genomics of Early-Diverging Mushroom-Forming Fungi Provides Insights into the Origins of Lignocellulose Decay Capabilities.</title>
        <authorList>
            <person name="Nagy L.G."/>
            <person name="Riley R."/>
            <person name="Tritt A."/>
            <person name="Adam C."/>
            <person name="Daum C."/>
            <person name="Floudas D."/>
            <person name="Sun H."/>
            <person name="Yadav J.S."/>
            <person name="Pangilinan J."/>
            <person name="Larsson K.H."/>
            <person name="Matsuura K."/>
            <person name="Barry K."/>
            <person name="Labutti K."/>
            <person name="Kuo R."/>
            <person name="Ohm R.A."/>
            <person name="Bhattacharya S.S."/>
            <person name="Shirouzu T."/>
            <person name="Yoshinaga Y."/>
            <person name="Martin F.M."/>
            <person name="Grigoriev I.V."/>
            <person name="Hibbett D.S."/>
        </authorList>
    </citation>
    <scope>NUCLEOTIDE SEQUENCE [LARGE SCALE GENOMIC DNA]</scope>
    <source>
        <strain evidence="2 3">L-15889</strain>
    </source>
</reference>
<organism evidence="2 3">
    <name type="scientific">Daedalea quercina L-15889</name>
    <dbReference type="NCBI Taxonomy" id="1314783"/>
    <lineage>
        <taxon>Eukaryota</taxon>
        <taxon>Fungi</taxon>
        <taxon>Dikarya</taxon>
        <taxon>Basidiomycota</taxon>
        <taxon>Agaricomycotina</taxon>
        <taxon>Agaricomycetes</taxon>
        <taxon>Polyporales</taxon>
        <taxon>Fomitopsis</taxon>
    </lineage>
</organism>
<proteinExistence type="predicted"/>
<evidence type="ECO:0000313" key="2">
    <source>
        <dbReference type="EMBL" id="KZT63915.1"/>
    </source>
</evidence>
<name>A0A165L420_9APHY</name>
<dbReference type="EMBL" id="KV429150">
    <property type="protein sequence ID" value="KZT63915.1"/>
    <property type="molecule type" value="Genomic_DNA"/>
</dbReference>